<sequence length="155" mass="16999">MHAAPRNSKEQIEAMRDLALRFARAFEGFGLSTSLQSPRNVAKERLSIILAHQRLSDVNIQQLQADVLACVQKYVKVRPEEAVSIKVKQDGGIDVFEMQIALAGAAANLSAGKQLDEKRTDRFLFTGRRSLASCSLSSMLSRTEPGLSRSPGLTL</sequence>
<dbReference type="InterPro" id="IPR005527">
    <property type="entry name" value="MinE"/>
</dbReference>
<reference evidence="2 3" key="1">
    <citation type="journal article" date="2014" name="Mol. Plant">
        <title>Chromosome Scale Genome Assembly and Transcriptome Profiling of Nannochloropsis gaditana in Nitrogen Depletion.</title>
        <authorList>
            <person name="Corteggiani Carpinelli E."/>
            <person name="Telatin A."/>
            <person name="Vitulo N."/>
            <person name="Forcato C."/>
            <person name="D'Angelo M."/>
            <person name="Schiavon R."/>
            <person name="Vezzi A."/>
            <person name="Giacometti G.M."/>
            <person name="Morosinotto T."/>
            <person name="Valle G."/>
        </authorList>
    </citation>
    <scope>NUCLEOTIDE SEQUENCE [LARGE SCALE GENOMIC DNA]</scope>
    <source>
        <strain evidence="2 3">B-31</strain>
    </source>
</reference>
<keyword evidence="3" id="KW-1185">Reference proteome</keyword>
<comment type="similarity">
    <text evidence="1">Belongs to the MinE family.</text>
</comment>
<organism evidence="2 3">
    <name type="scientific">Nannochloropsis gaditana</name>
    <dbReference type="NCBI Taxonomy" id="72520"/>
    <lineage>
        <taxon>Eukaryota</taxon>
        <taxon>Sar</taxon>
        <taxon>Stramenopiles</taxon>
        <taxon>Ochrophyta</taxon>
        <taxon>Eustigmatophyceae</taxon>
        <taxon>Eustigmatales</taxon>
        <taxon>Monodopsidaceae</taxon>
        <taxon>Nannochloropsis</taxon>
    </lineage>
</organism>
<dbReference type="OrthoDB" id="190532at2759"/>
<accession>W7TQN4</accession>
<gene>
    <name evidence="2" type="ORF">Naga_100305g2</name>
</gene>
<keyword evidence="2" id="KW-0131">Cell cycle</keyword>
<proteinExistence type="inferred from homology"/>
<dbReference type="AlphaFoldDB" id="W7TQN4"/>
<dbReference type="EMBL" id="AZIL01000166">
    <property type="protein sequence ID" value="EWM29430.1"/>
    <property type="molecule type" value="Genomic_DNA"/>
</dbReference>
<comment type="caution">
    <text evidence="2">The sequence shown here is derived from an EMBL/GenBank/DDBJ whole genome shotgun (WGS) entry which is preliminary data.</text>
</comment>
<evidence type="ECO:0000313" key="2">
    <source>
        <dbReference type="EMBL" id="EWM29430.1"/>
    </source>
</evidence>
<dbReference type="SUPFAM" id="SSF55229">
    <property type="entry name" value="Cell division protein MinE topological specificity domain"/>
    <property type="match status" value="1"/>
</dbReference>
<dbReference type="Gene3D" id="3.30.1070.10">
    <property type="entry name" value="Cell division topological specificity factor MinE"/>
    <property type="match status" value="1"/>
</dbReference>
<dbReference type="GO" id="GO:0051301">
    <property type="term" value="P:cell division"/>
    <property type="evidence" value="ECO:0007669"/>
    <property type="project" value="UniProtKB-KW"/>
</dbReference>
<keyword evidence="2" id="KW-0132">Cell division</keyword>
<evidence type="ECO:0000313" key="3">
    <source>
        <dbReference type="Proteomes" id="UP000019335"/>
    </source>
</evidence>
<dbReference type="InterPro" id="IPR036707">
    <property type="entry name" value="MinE_sf"/>
</dbReference>
<name>W7TQN4_9STRA</name>
<dbReference type="Proteomes" id="UP000019335">
    <property type="component" value="Chromosome 3"/>
</dbReference>
<dbReference type="Pfam" id="PF03776">
    <property type="entry name" value="MinE"/>
    <property type="match status" value="1"/>
</dbReference>
<protein>
    <submittedName>
        <fullName evidence="2">Cell division topological specificity factor</fullName>
    </submittedName>
</protein>
<dbReference type="NCBIfam" id="TIGR01215">
    <property type="entry name" value="minE"/>
    <property type="match status" value="1"/>
</dbReference>
<evidence type="ECO:0000256" key="1">
    <source>
        <dbReference type="ARBA" id="ARBA00008168"/>
    </source>
</evidence>